<accession>A0ABV8IRI2</accession>
<reference evidence="2" key="1">
    <citation type="journal article" date="2019" name="Int. J. Syst. Evol. Microbiol.">
        <title>The Global Catalogue of Microorganisms (GCM) 10K type strain sequencing project: providing services to taxonomists for standard genome sequencing and annotation.</title>
        <authorList>
            <consortium name="The Broad Institute Genomics Platform"/>
            <consortium name="The Broad Institute Genome Sequencing Center for Infectious Disease"/>
            <person name="Wu L."/>
            <person name="Ma J."/>
        </authorList>
    </citation>
    <scope>NUCLEOTIDE SEQUENCE [LARGE SCALE GENOMIC DNA]</scope>
    <source>
        <strain evidence="2">TBRC 5832</strain>
    </source>
</reference>
<name>A0ABV8IRI2_9ACTN</name>
<sequence>MSMGDMRYMANSRPGAGVTTEQLTTFFQENAVSAAAWDLVRHRVVVEVAIKTGETPGVVLFLDVDTREQADEIVNGFEAVRKGLLTFELDPIGEDLRL</sequence>
<evidence type="ECO:0000313" key="1">
    <source>
        <dbReference type="EMBL" id="MFC4065846.1"/>
    </source>
</evidence>
<comment type="caution">
    <text evidence="1">The sequence shown here is derived from an EMBL/GenBank/DDBJ whole genome shotgun (WGS) entry which is preliminary data.</text>
</comment>
<protein>
    <submittedName>
        <fullName evidence="1">Uncharacterized protein</fullName>
    </submittedName>
</protein>
<dbReference type="Proteomes" id="UP001595867">
    <property type="component" value="Unassembled WGS sequence"/>
</dbReference>
<gene>
    <name evidence="1" type="ORF">ACFO0C_12970</name>
</gene>
<keyword evidence="2" id="KW-1185">Reference proteome</keyword>
<organism evidence="1 2">
    <name type="scientific">Actinoplanes subglobosus</name>
    <dbReference type="NCBI Taxonomy" id="1547892"/>
    <lineage>
        <taxon>Bacteria</taxon>
        <taxon>Bacillati</taxon>
        <taxon>Actinomycetota</taxon>
        <taxon>Actinomycetes</taxon>
        <taxon>Micromonosporales</taxon>
        <taxon>Micromonosporaceae</taxon>
        <taxon>Actinoplanes</taxon>
    </lineage>
</organism>
<evidence type="ECO:0000313" key="2">
    <source>
        <dbReference type="Proteomes" id="UP001595867"/>
    </source>
</evidence>
<dbReference type="EMBL" id="JBHSBL010000013">
    <property type="protein sequence ID" value="MFC4065846.1"/>
    <property type="molecule type" value="Genomic_DNA"/>
</dbReference>
<dbReference type="RefSeq" id="WP_378066832.1">
    <property type="nucleotide sequence ID" value="NZ_JBHSBL010000013.1"/>
</dbReference>
<proteinExistence type="predicted"/>